<dbReference type="EMBL" id="LR791991">
    <property type="protein sequence ID" value="CAB3267853.1"/>
    <property type="molecule type" value="mRNA"/>
</dbReference>
<name>A0A6F9DXV7_9ASCI</name>
<keyword evidence="2" id="KW-0863">Zinc-finger</keyword>
<protein>
    <submittedName>
        <fullName evidence="5">Zinc finger BED domain-containing protein 5-like</fullName>
    </submittedName>
</protein>
<keyword evidence="3" id="KW-0862">Zinc</keyword>
<evidence type="ECO:0000256" key="2">
    <source>
        <dbReference type="ARBA" id="ARBA00022771"/>
    </source>
</evidence>
<gene>
    <name evidence="5" type="primary">Zbed5-001</name>
</gene>
<reference evidence="5" key="1">
    <citation type="submission" date="2020-04" db="EMBL/GenBank/DDBJ databases">
        <authorList>
            <person name="Neveu A P."/>
        </authorList>
    </citation>
    <scope>NUCLEOTIDE SEQUENCE</scope>
    <source>
        <tissue evidence="5">Whole embryo</tissue>
    </source>
</reference>
<dbReference type="InterPro" id="IPR003656">
    <property type="entry name" value="Znf_BED"/>
</dbReference>
<evidence type="ECO:0000259" key="4">
    <source>
        <dbReference type="Pfam" id="PF02892"/>
    </source>
</evidence>
<dbReference type="PANTHER" id="PTHR45913:SF22">
    <property type="entry name" value="SCAN BOX DOMAIN-CONTAINING PROTEIN"/>
    <property type="match status" value="1"/>
</dbReference>
<dbReference type="PANTHER" id="PTHR45913">
    <property type="entry name" value="EPM2A-INTERACTING PROTEIN 1"/>
    <property type="match status" value="1"/>
</dbReference>
<evidence type="ECO:0000256" key="3">
    <source>
        <dbReference type="ARBA" id="ARBA00022833"/>
    </source>
</evidence>
<accession>A0A6F9DXV7</accession>
<feature type="domain" description="BED-type" evidence="4">
    <location>
        <begin position="24"/>
        <end position="54"/>
    </location>
</feature>
<evidence type="ECO:0000256" key="1">
    <source>
        <dbReference type="ARBA" id="ARBA00022723"/>
    </source>
</evidence>
<dbReference type="AlphaFoldDB" id="A0A6F9DXV7"/>
<evidence type="ECO:0000313" key="5">
    <source>
        <dbReference type="EMBL" id="CAB3267853.1"/>
    </source>
</evidence>
<dbReference type="Pfam" id="PF02892">
    <property type="entry name" value="zf-BED"/>
    <property type="match status" value="1"/>
</dbReference>
<keyword evidence="1" id="KW-0479">Metal-binding</keyword>
<dbReference type="GO" id="GO:0008270">
    <property type="term" value="F:zinc ion binding"/>
    <property type="evidence" value="ECO:0007669"/>
    <property type="project" value="UniProtKB-KW"/>
</dbReference>
<dbReference type="GO" id="GO:0003677">
    <property type="term" value="F:DNA binding"/>
    <property type="evidence" value="ECO:0007669"/>
    <property type="project" value="InterPro"/>
</dbReference>
<organism evidence="5">
    <name type="scientific">Phallusia mammillata</name>
    <dbReference type="NCBI Taxonomy" id="59560"/>
    <lineage>
        <taxon>Eukaryota</taxon>
        <taxon>Metazoa</taxon>
        <taxon>Chordata</taxon>
        <taxon>Tunicata</taxon>
        <taxon>Ascidiacea</taxon>
        <taxon>Phlebobranchia</taxon>
        <taxon>Ascidiidae</taxon>
        <taxon>Phallusia</taxon>
    </lineage>
</organism>
<sequence>MSKRKYDTGYLKYGFVQIEHRGEVVSQCLVCMKTLSNSAMKPSLLKRHLETNHPTKKDQDLSYFQRLGEKAKQQRIDKTGAVYQSSSGNVKASFEVSLLVAQNMNAHTIAESLIMPAAKILIRNVIGVEAEAKLSSVSLSNNTVKRRIEEMSIDIADQVVAAVRSSKYGFAIQLVNTELLLSQTFKPQPKEWIFLMF</sequence>
<proteinExistence type="evidence at transcript level"/>